<dbReference type="AlphaFoldDB" id="A0A2W7IUZ0"/>
<keyword evidence="3" id="KW-1185">Reference proteome</keyword>
<evidence type="ECO:0000259" key="1">
    <source>
        <dbReference type="Pfam" id="PF00149"/>
    </source>
</evidence>
<protein>
    <submittedName>
        <fullName evidence="2">3',5'-cyclic AMP phosphodiesterase CpdA</fullName>
    </submittedName>
</protein>
<evidence type="ECO:0000313" key="3">
    <source>
        <dbReference type="Proteomes" id="UP000249688"/>
    </source>
</evidence>
<accession>A0A2W7IUZ0</accession>
<dbReference type="GO" id="GO:0016787">
    <property type="term" value="F:hydrolase activity"/>
    <property type="evidence" value="ECO:0007669"/>
    <property type="project" value="InterPro"/>
</dbReference>
<evidence type="ECO:0000313" key="2">
    <source>
        <dbReference type="EMBL" id="PZW50333.1"/>
    </source>
</evidence>
<dbReference type="EMBL" id="QKYU01000002">
    <property type="protein sequence ID" value="PZW50333.1"/>
    <property type="molecule type" value="Genomic_DNA"/>
</dbReference>
<dbReference type="InterPro" id="IPR051918">
    <property type="entry name" value="STPP_CPPED1"/>
</dbReference>
<dbReference type="Gene3D" id="3.60.21.10">
    <property type="match status" value="1"/>
</dbReference>
<dbReference type="SUPFAM" id="SSF56300">
    <property type="entry name" value="Metallo-dependent phosphatases"/>
    <property type="match status" value="1"/>
</dbReference>
<comment type="caution">
    <text evidence="2">The sequence shown here is derived from an EMBL/GenBank/DDBJ whole genome shotgun (WGS) entry which is preliminary data.</text>
</comment>
<gene>
    <name evidence="2" type="ORF">C8P66_10221</name>
</gene>
<dbReference type="Pfam" id="PF00149">
    <property type="entry name" value="Metallophos"/>
    <property type="match status" value="1"/>
</dbReference>
<dbReference type="InterPro" id="IPR004843">
    <property type="entry name" value="Calcineurin-like_PHP"/>
</dbReference>
<dbReference type="Proteomes" id="UP000249688">
    <property type="component" value="Unassembled WGS sequence"/>
</dbReference>
<dbReference type="RefSeq" id="WP_111396502.1">
    <property type="nucleotide sequence ID" value="NZ_QKYU01000002.1"/>
</dbReference>
<dbReference type="OrthoDB" id="651281at2"/>
<feature type="domain" description="Calcineurin-like phosphoesterase" evidence="1">
    <location>
        <begin position="3"/>
        <end position="200"/>
    </location>
</feature>
<reference evidence="2 3" key="1">
    <citation type="submission" date="2018-06" db="EMBL/GenBank/DDBJ databases">
        <title>Genomic Encyclopedia of Archaeal and Bacterial Type Strains, Phase II (KMG-II): from individual species to whole genera.</title>
        <authorList>
            <person name="Goeker M."/>
        </authorList>
    </citation>
    <scope>NUCLEOTIDE SEQUENCE [LARGE SCALE GENOMIC DNA]</scope>
    <source>
        <strain evidence="2 3">DSM 24525</strain>
    </source>
</reference>
<sequence length="285" mass="30967">MSRIVFLSDLHLSPKHGFFWKNFALARDAANVSDADAVVVCGDLCIDGPDSDTEMGFAALALDGLEPPVFALPGNHDVGDEPPGQDARQIIDEDRLARWDQAFETDRFMLDAGVWRLIGVNAQLFGSGLPREDEQEAWLARELTDAGDRPVALVLHKPLFLEREDEDEATAATLNPAPRARLLALLRRAGVRLVISGHLHATRDREIGGIRHLWLPALAFLGKGGHGGVPAVGALLVDFAEAEVRIEPLALPGLEPHELDAIKGHGLWRFLREMPACPPVLGPPA</sequence>
<dbReference type="PANTHER" id="PTHR43143:SF1">
    <property type="entry name" value="SERINE_THREONINE-PROTEIN PHOSPHATASE CPPED1"/>
    <property type="match status" value="1"/>
</dbReference>
<name>A0A2W7IUZ0_9PROT</name>
<dbReference type="InterPro" id="IPR029052">
    <property type="entry name" value="Metallo-depent_PP-like"/>
</dbReference>
<proteinExistence type="predicted"/>
<organism evidence="2 3">
    <name type="scientific">Humitalea rosea</name>
    <dbReference type="NCBI Taxonomy" id="990373"/>
    <lineage>
        <taxon>Bacteria</taxon>
        <taxon>Pseudomonadati</taxon>
        <taxon>Pseudomonadota</taxon>
        <taxon>Alphaproteobacteria</taxon>
        <taxon>Acetobacterales</taxon>
        <taxon>Roseomonadaceae</taxon>
        <taxon>Humitalea</taxon>
    </lineage>
</organism>
<dbReference type="PANTHER" id="PTHR43143">
    <property type="entry name" value="METALLOPHOSPHOESTERASE, CALCINEURIN SUPERFAMILY"/>
    <property type="match status" value="1"/>
</dbReference>